<name>A0ABR3BR85_9TREE</name>
<dbReference type="Proteomes" id="UP000054399">
    <property type="component" value="Unassembled WGS sequence"/>
</dbReference>
<reference evidence="2" key="1">
    <citation type="submission" date="2015-01" db="EMBL/GenBank/DDBJ databases">
        <authorList>
            <consortium name="The Broad Institute Genomics Platform"/>
            <person name="Cuomo C."/>
            <person name="Litvintseva A."/>
            <person name="Chen Y."/>
            <person name="Heitman J."/>
            <person name="Sun S."/>
            <person name="Springer D."/>
            <person name="Dromer F."/>
            <person name="Young S."/>
            <person name="Zeng Q."/>
            <person name="Gargeya S."/>
            <person name="Abouelleil A."/>
            <person name="Alvarado L."/>
            <person name="Chapman S.B."/>
            <person name="Gainer-Dewar J."/>
            <person name="Goldberg J."/>
            <person name="Griggs A."/>
            <person name="Gujja S."/>
            <person name="Hansen M."/>
            <person name="Howarth C."/>
            <person name="Imamovic A."/>
            <person name="Larimer J."/>
            <person name="Murphy C."/>
            <person name="Naylor J."/>
            <person name="Pearson M."/>
            <person name="Priest M."/>
            <person name="Roberts A."/>
            <person name="Saif S."/>
            <person name="Shea T."/>
            <person name="Sykes S."/>
            <person name="Wortman J."/>
            <person name="Nusbaum C."/>
            <person name="Birren B."/>
        </authorList>
    </citation>
    <scope>NUCLEOTIDE SEQUENCE</scope>
    <source>
        <strain evidence="2">IND107</strain>
    </source>
</reference>
<feature type="compositionally biased region" description="Polar residues" evidence="1">
    <location>
        <begin position="309"/>
        <end position="318"/>
    </location>
</feature>
<reference evidence="2" key="2">
    <citation type="submission" date="2024-01" db="EMBL/GenBank/DDBJ databases">
        <title>Comparative genomics of Cryptococcus and Kwoniella reveals pathogenesis evolution and contrasting modes of karyotype evolution via chromosome fusion or intercentromeric recombination.</title>
        <authorList>
            <person name="Coelho M.A."/>
            <person name="David-Palma M."/>
            <person name="Shea T."/>
            <person name="Bowers K."/>
            <person name="Mcginley-Smith S."/>
            <person name="Mohammad A.W."/>
            <person name="Gnirke A."/>
            <person name="Yurkov A.M."/>
            <person name="Nowrousian M."/>
            <person name="Sun S."/>
            <person name="Cuomo C.A."/>
            <person name="Heitman J."/>
        </authorList>
    </citation>
    <scope>NUCLEOTIDE SEQUENCE</scope>
    <source>
        <strain evidence="2">IND107</strain>
    </source>
</reference>
<feature type="compositionally biased region" description="Low complexity" evidence="1">
    <location>
        <begin position="352"/>
        <end position="403"/>
    </location>
</feature>
<dbReference type="EMBL" id="ATAM02000006">
    <property type="protein sequence ID" value="KAL0247696.1"/>
    <property type="molecule type" value="Genomic_DNA"/>
</dbReference>
<sequence>MAIIKRPRLTVTHVQKPDPRQDRHDTVKPFHSVSRPWPIDQKKGDPVFILSQGLRQRLYHPWILPIPSFLEIYFPQASATEYITQRPLSPICLSIVDYGYNPNRLITYRNRTTIFTDQTAAQEERAIVELSDYPIPVYKSQVQDSPSVIQPITVRHLVSPTSHSPSLTIVEDSHYEFIMPEYDNPVTDDYDVMDVRSEHDGELFDTARNDFDAKYQTPVQEQTSLVKGRKKRPLVNKIILRPRFPSPDVFLSEEKDEDSNKRRRSYEDDEISYSSEEQWRVGRIPGHQGCHSMSGRKVFGSDSERSGQKRSLSESISGQAGRVLKKPFRPPTRVILPKASPKPPASPLTADTPDSTSDSNITSTPSTSTFTSTSTNTKPFKTPIRSDRSNAPSPSTLSLPSANRRQQAAILTVQNEVMLLKKAVKYENENSATHLKELIIQWRNGGREMVERLFSLIPRPLDDSFLHSSAYAPNTFSSRWYEGPSTLELSPEQQHYLAKASLNKDDEPVDAEGNLLFENEEEQDVVKYLQKMGENKMHEIESRQFRSSNVERAATRTGGSKMDDHLTCKIAEESSLNEWNYGTLMRGLGVDPPLLGWDACVEDWIDFS</sequence>
<accession>A0ABR3BR85</accession>
<evidence type="ECO:0000313" key="2">
    <source>
        <dbReference type="EMBL" id="KAL0247696.1"/>
    </source>
</evidence>
<proteinExistence type="predicted"/>
<evidence type="ECO:0000313" key="3">
    <source>
        <dbReference type="Proteomes" id="UP000054399"/>
    </source>
</evidence>
<dbReference type="Gene3D" id="6.10.140.1020">
    <property type="match status" value="1"/>
</dbReference>
<keyword evidence="3" id="KW-1185">Reference proteome</keyword>
<evidence type="ECO:0000256" key="1">
    <source>
        <dbReference type="SAM" id="MobiDB-lite"/>
    </source>
</evidence>
<dbReference type="RefSeq" id="XP_066613657.1">
    <property type="nucleotide sequence ID" value="XM_066758255.1"/>
</dbReference>
<protein>
    <recommendedName>
        <fullName evidence="4">Swi5-dependent recombination DNA repair protein 1</fullName>
    </recommendedName>
</protein>
<comment type="caution">
    <text evidence="2">The sequence shown here is derived from an EMBL/GenBank/DDBJ whole genome shotgun (WGS) entry which is preliminary data.</text>
</comment>
<gene>
    <name evidence="2" type="ORF">I308_103774</name>
</gene>
<dbReference type="GeneID" id="91990630"/>
<organism evidence="2 3">
    <name type="scientific">Cryptococcus tetragattii IND107</name>
    <dbReference type="NCBI Taxonomy" id="1296105"/>
    <lineage>
        <taxon>Eukaryota</taxon>
        <taxon>Fungi</taxon>
        <taxon>Dikarya</taxon>
        <taxon>Basidiomycota</taxon>
        <taxon>Agaricomycotina</taxon>
        <taxon>Tremellomycetes</taxon>
        <taxon>Tremellales</taxon>
        <taxon>Cryptococcaceae</taxon>
        <taxon>Cryptococcus</taxon>
        <taxon>Cryptococcus gattii species complex</taxon>
    </lineage>
</organism>
<evidence type="ECO:0008006" key="4">
    <source>
        <dbReference type="Google" id="ProtNLM"/>
    </source>
</evidence>
<feature type="region of interest" description="Disordered" evidence="1">
    <location>
        <begin position="249"/>
        <end position="403"/>
    </location>
</feature>